<evidence type="ECO:0000256" key="5">
    <source>
        <dbReference type="ARBA" id="ARBA00022692"/>
    </source>
</evidence>
<dbReference type="RefSeq" id="WP_263544751.1">
    <property type="nucleotide sequence ID" value="NZ_JAOVZO020000015.1"/>
</dbReference>
<evidence type="ECO:0000256" key="3">
    <source>
        <dbReference type="ARBA" id="ARBA00022448"/>
    </source>
</evidence>
<evidence type="ECO:0000256" key="8">
    <source>
        <dbReference type="SAM" id="Phobius"/>
    </source>
</evidence>
<feature type="domain" description="MacB-like periplasmic core" evidence="10">
    <location>
        <begin position="27"/>
        <end position="229"/>
    </location>
</feature>
<dbReference type="InterPro" id="IPR025857">
    <property type="entry name" value="MacB_PCD"/>
</dbReference>
<comment type="caution">
    <text evidence="11">The sequence shown here is derived from an EMBL/GenBank/DDBJ whole genome shotgun (WGS) entry which is preliminary data.</text>
</comment>
<dbReference type="InterPro" id="IPR051447">
    <property type="entry name" value="Lipoprotein-release_system"/>
</dbReference>
<feature type="transmembrane region" description="Helical" evidence="8">
    <location>
        <begin position="314"/>
        <end position="338"/>
    </location>
</feature>
<dbReference type="GO" id="GO:0044874">
    <property type="term" value="P:lipoprotein localization to outer membrane"/>
    <property type="evidence" value="ECO:0007669"/>
    <property type="project" value="TreeGrafter"/>
</dbReference>
<dbReference type="NCBIfam" id="TIGR02212">
    <property type="entry name" value="lolCE"/>
    <property type="match status" value="1"/>
</dbReference>
<evidence type="ECO:0000313" key="12">
    <source>
        <dbReference type="Proteomes" id="UP001139971"/>
    </source>
</evidence>
<feature type="transmembrane region" description="Helical" evidence="8">
    <location>
        <begin position="270"/>
        <end position="294"/>
    </location>
</feature>
<keyword evidence="11" id="KW-0449">Lipoprotein</keyword>
<dbReference type="PANTHER" id="PTHR30489">
    <property type="entry name" value="LIPOPROTEIN-RELEASING SYSTEM TRANSMEMBRANE PROTEIN LOLE"/>
    <property type="match status" value="1"/>
</dbReference>
<keyword evidence="4" id="KW-1003">Cell membrane</keyword>
<protein>
    <submittedName>
        <fullName evidence="11">Lipoprotein-releasing ABC transporter permease subunit</fullName>
    </submittedName>
</protein>
<dbReference type="PANTHER" id="PTHR30489:SF0">
    <property type="entry name" value="LIPOPROTEIN-RELEASING SYSTEM TRANSMEMBRANE PROTEIN LOLE"/>
    <property type="match status" value="1"/>
</dbReference>
<evidence type="ECO:0000259" key="9">
    <source>
        <dbReference type="Pfam" id="PF02687"/>
    </source>
</evidence>
<keyword evidence="5 8" id="KW-0812">Transmembrane</keyword>
<evidence type="ECO:0000256" key="2">
    <source>
        <dbReference type="ARBA" id="ARBA00005236"/>
    </source>
</evidence>
<organism evidence="11 12">
    <name type="scientific">Tahibacter soli</name>
    <dbReference type="NCBI Taxonomy" id="2983605"/>
    <lineage>
        <taxon>Bacteria</taxon>
        <taxon>Pseudomonadati</taxon>
        <taxon>Pseudomonadota</taxon>
        <taxon>Gammaproteobacteria</taxon>
        <taxon>Lysobacterales</taxon>
        <taxon>Rhodanobacteraceae</taxon>
        <taxon>Tahibacter</taxon>
    </lineage>
</organism>
<gene>
    <name evidence="11" type="ORF">OD750_010955</name>
</gene>
<reference evidence="11" key="1">
    <citation type="submission" date="2023-02" db="EMBL/GenBank/DDBJ databases">
        <title>Tahibacter soli sp. nov. isolated from soil.</title>
        <authorList>
            <person name="Baek J.H."/>
            <person name="Lee J.K."/>
            <person name="Choi D.G."/>
            <person name="Jeon C.O."/>
        </authorList>
    </citation>
    <scope>NUCLEOTIDE SEQUENCE</scope>
    <source>
        <strain evidence="11">BL</strain>
    </source>
</reference>
<proteinExistence type="inferred from homology"/>
<dbReference type="InterPro" id="IPR011925">
    <property type="entry name" value="LolCE_TM"/>
</dbReference>
<dbReference type="Pfam" id="PF02687">
    <property type="entry name" value="FtsX"/>
    <property type="match status" value="1"/>
</dbReference>
<evidence type="ECO:0000256" key="7">
    <source>
        <dbReference type="ARBA" id="ARBA00023136"/>
    </source>
</evidence>
<evidence type="ECO:0000313" key="11">
    <source>
        <dbReference type="EMBL" id="MDC8013064.1"/>
    </source>
</evidence>
<dbReference type="AlphaFoldDB" id="A0A9X4BKD0"/>
<name>A0A9X4BKD0_9GAMM</name>
<comment type="subcellular location">
    <subcellularLocation>
        <location evidence="1">Cell membrane</location>
        <topology evidence="1">Multi-pass membrane protein</topology>
    </subcellularLocation>
</comment>
<feature type="transmembrane region" description="Helical" evidence="8">
    <location>
        <begin position="379"/>
        <end position="399"/>
    </location>
</feature>
<evidence type="ECO:0000256" key="1">
    <source>
        <dbReference type="ARBA" id="ARBA00004651"/>
    </source>
</evidence>
<dbReference type="GO" id="GO:0042953">
    <property type="term" value="P:lipoprotein transport"/>
    <property type="evidence" value="ECO:0007669"/>
    <property type="project" value="InterPro"/>
</dbReference>
<accession>A0A9X4BKD0</accession>
<keyword evidence="3" id="KW-0813">Transport</keyword>
<dbReference type="InterPro" id="IPR003838">
    <property type="entry name" value="ABC3_permease_C"/>
</dbReference>
<feature type="domain" description="ABC3 transporter permease C-terminal" evidence="9">
    <location>
        <begin position="273"/>
        <end position="406"/>
    </location>
</feature>
<keyword evidence="12" id="KW-1185">Reference proteome</keyword>
<dbReference type="EMBL" id="JAOVZO020000015">
    <property type="protein sequence ID" value="MDC8013064.1"/>
    <property type="molecule type" value="Genomic_DNA"/>
</dbReference>
<evidence type="ECO:0000256" key="4">
    <source>
        <dbReference type="ARBA" id="ARBA00022475"/>
    </source>
</evidence>
<evidence type="ECO:0000256" key="6">
    <source>
        <dbReference type="ARBA" id="ARBA00022989"/>
    </source>
</evidence>
<comment type="similarity">
    <text evidence="2">Belongs to the ABC-4 integral membrane protein family. LolC/E subfamily.</text>
</comment>
<keyword evidence="7 8" id="KW-0472">Membrane</keyword>
<dbReference type="Pfam" id="PF12704">
    <property type="entry name" value="MacB_PCD"/>
    <property type="match status" value="1"/>
</dbReference>
<sequence length="413" mass="44917">MFRPLELFIGLRYTRAKRRNHFISFISLVSMAGIALGVMALIVVISVMNGFDNELRTRILGMVSHATIAGVGESVRDWPEVIKKAEANPRVLGAAPYTEREAMLQGQRVAGALVRGILPEQEPKVSEVGKKMVAGELHDLVAGGFGIVLGKELAYKLGVDVGEKIVVYAPEIRATPVGAVPRLKSFTVVGIFEIGMEEFDSGLAIVHLADAQRLYQTDGPDGVRLKLDDMFKALGVARELAGDLGGLYRVRDWMQGHQNFFRAIAMEKRVMFMILSLIVAVAAFNLVSTLVMLVTDKQADIAILRTLGATPGSIMGVFMVQGVFVGVIGILIGVVSGVIMALNLEAVVKWIEHTFGVAFLSPDVYYISDLPSDMHWSDVGLIALLGFVFSLLATIYPAWRAARTEPAAALRYE</sequence>
<feature type="transmembrane region" description="Helical" evidence="8">
    <location>
        <begin position="22"/>
        <end position="48"/>
    </location>
</feature>
<keyword evidence="6 8" id="KW-1133">Transmembrane helix</keyword>
<dbReference type="Proteomes" id="UP001139971">
    <property type="component" value="Unassembled WGS sequence"/>
</dbReference>
<dbReference type="GO" id="GO:0098797">
    <property type="term" value="C:plasma membrane protein complex"/>
    <property type="evidence" value="ECO:0007669"/>
    <property type="project" value="TreeGrafter"/>
</dbReference>
<evidence type="ECO:0000259" key="10">
    <source>
        <dbReference type="Pfam" id="PF12704"/>
    </source>
</evidence>